<accession>B4W3T6</accession>
<dbReference type="EMBL" id="DS989875">
    <property type="protein sequence ID" value="EDX71193.1"/>
    <property type="molecule type" value="Genomic_DNA"/>
</dbReference>
<dbReference type="InterPro" id="IPR006076">
    <property type="entry name" value="FAD-dep_OxRdtase"/>
</dbReference>
<dbReference type="RefSeq" id="WP_006105923.1">
    <property type="nucleotide sequence ID" value="NZ_DS989875.1"/>
</dbReference>
<dbReference type="Pfam" id="PF01266">
    <property type="entry name" value="DAO"/>
    <property type="match status" value="1"/>
</dbReference>
<organism evidence="3 4">
    <name type="scientific">Coleofasciculus chthonoplastes PCC 7420</name>
    <dbReference type="NCBI Taxonomy" id="118168"/>
    <lineage>
        <taxon>Bacteria</taxon>
        <taxon>Bacillati</taxon>
        <taxon>Cyanobacteriota</taxon>
        <taxon>Cyanophyceae</taxon>
        <taxon>Coleofasciculales</taxon>
        <taxon>Coleofasciculaceae</taxon>
        <taxon>Coleofasciculus</taxon>
    </lineage>
</organism>
<proteinExistence type="predicted"/>
<dbReference type="STRING" id="118168.MC7420_2754"/>
<dbReference type="PANTHER" id="PTHR13847">
    <property type="entry name" value="SARCOSINE DEHYDROGENASE-RELATED"/>
    <property type="match status" value="1"/>
</dbReference>
<evidence type="ECO:0000313" key="4">
    <source>
        <dbReference type="Proteomes" id="UP000003835"/>
    </source>
</evidence>
<dbReference type="SUPFAM" id="SSF51905">
    <property type="entry name" value="FAD/NAD(P)-binding domain"/>
    <property type="match status" value="1"/>
</dbReference>
<dbReference type="GO" id="GO:0016491">
    <property type="term" value="F:oxidoreductase activity"/>
    <property type="evidence" value="ECO:0007669"/>
    <property type="project" value="UniProtKB-KW"/>
</dbReference>
<keyword evidence="1" id="KW-0560">Oxidoreductase</keyword>
<evidence type="ECO:0000259" key="2">
    <source>
        <dbReference type="Pfam" id="PF01266"/>
    </source>
</evidence>
<dbReference type="SUPFAM" id="SSF54373">
    <property type="entry name" value="FAD-linked reductases, C-terminal domain"/>
    <property type="match status" value="1"/>
</dbReference>
<dbReference type="OrthoDB" id="9805935at2"/>
<dbReference type="Proteomes" id="UP000003835">
    <property type="component" value="Unassembled WGS sequence"/>
</dbReference>
<dbReference type="GO" id="GO:0005737">
    <property type="term" value="C:cytoplasm"/>
    <property type="evidence" value="ECO:0007669"/>
    <property type="project" value="TreeGrafter"/>
</dbReference>
<dbReference type="eggNOG" id="COG0665">
    <property type="taxonomic scope" value="Bacteria"/>
</dbReference>
<reference evidence="3 4" key="1">
    <citation type="submission" date="2008-07" db="EMBL/GenBank/DDBJ databases">
        <authorList>
            <person name="Tandeau de Marsac N."/>
            <person name="Ferriera S."/>
            <person name="Johnson J."/>
            <person name="Kravitz S."/>
            <person name="Beeson K."/>
            <person name="Sutton G."/>
            <person name="Rogers Y.-H."/>
            <person name="Friedman R."/>
            <person name="Frazier M."/>
            <person name="Venter J.C."/>
        </authorList>
    </citation>
    <scope>NUCLEOTIDE SEQUENCE [LARGE SCALE GENOMIC DNA]</scope>
    <source>
        <strain evidence="3 4">PCC 7420</strain>
    </source>
</reference>
<dbReference type="PANTHER" id="PTHR13847:SF289">
    <property type="entry name" value="GLYCINE OXIDASE"/>
    <property type="match status" value="1"/>
</dbReference>
<feature type="domain" description="FAD dependent oxidoreductase" evidence="2">
    <location>
        <begin position="3"/>
        <end position="365"/>
    </location>
</feature>
<protein>
    <submittedName>
        <fullName evidence="3">FAD dependent oxidoreductase, putative</fullName>
    </submittedName>
</protein>
<dbReference type="Gene3D" id="3.50.50.60">
    <property type="entry name" value="FAD/NAD(P)-binding domain"/>
    <property type="match status" value="1"/>
</dbReference>
<dbReference type="HOGENOM" id="CLU_007884_4_5_3"/>
<dbReference type="InterPro" id="IPR036188">
    <property type="entry name" value="FAD/NAD-bd_sf"/>
</dbReference>
<evidence type="ECO:0000313" key="3">
    <source>
        <dbReference type="EMBL" id="EDX71193.1"/>
    </source>
</evidence>
<sequence length="372" mass="39924">MTHVAIIGCGIVGAAIAYQLSGVSGLQVTVLDRQPPAQGSTGAALGVLMGVISQKVKGRTWQLRQASMQRYETLIPELETLTGHHIPFNRQGILMLAFENDNLARWQNLVKIRQSQGWQLEIWNTDQVQSHCPQLNLENSIGAIYSPHDRQVEPTALTHALVAAAEKRGVTFKFGVGVEGIESMPVNGSNQRICQQIYTQMETLAVDWLVIAAGLGSAQLVNFLLSSPNQSSAIALKPVLGQALQLRLGNTIGHPDFQPVITGDDVHIVPIGGGDYWVGATVEFPHGAEVVAEPALLEQVKEDAIGFCPALAQATVVRTWLGKRPRPEGQPAPVIGKLSGYDNVLLATGHYRNGVLLAPATAQEIQAIICGV</sequence>
<evidence type="ECO:0000256" key="1">
    <source>
        <dbReference type="ARBA" id="ARBA00023002"/>
    </source>
</evidence>
<name>B4W3T6_9CYAN</name>
<keyword evidence="4" id="KW-1185">Reference proteome</keyword>
<gene>
    <name evidence="3" type="ORF">MC7420_2754</name>
</gene>
<dbReference type="Gene3D" id="3.30.9.10">
    <property type="entry name" value="D-Amino Acid Oxidase, subunit A, domain 2"/>
    <property type="match status" value="1"/>
</dbReference>
<dbReference type="AlphaFoldDB" id="B4W3T6"/>